<sequence>MRPMSDLFILRPDGPYYHLYNVDDALGHKVLHFGIEYQSDWGPQFYDELQGDGECPAFDQIQDLQHNVFAPCIWLVDYNLKRKANAPPHEGECFYADDRKLIAVDLLEEALWATGSTLNQFRMETTTNPQSTSRKCYMEASSMRKRSGLKLCSTLRWDF</sequence>
<comment type="caution">
    <text evidence="1">The sequence shown here is derived from an EMBL/GenBank/DDBJ whole genome shotgun (WGS) entry which is preliminary data.</text>
</comment>
<dbReference type="EMBL" id="JACDXP010000010">
    <property type="protein sequence ID" value="KAF6518048.1"/>
    <property type="molecule type" value="Genomic_DNA"/>
</dbReference>
<evidence type="ECO:0000313" key="1">
    <source>
        <dbReference type="EMBL" id="KAF6518048.1"/>
    </source>
</evidence>
<protein>
    <submittedName>
        <fullName evidence="1">Uncharacterized protein</fullName>
    </submittedName>
</protein>
<evidence type="ECO:0000313" key="2">
    <source>
        <dbReference type="Proteomes" id="UP000593570"/>
    </source>
</evidence>
<accession>A0A8H6GH97</accession>
<reference evidence="1 2" key="1">
    <citation type="journal article" date="2020" name="bioRxiv">
        <title>A chromosome-scale genome assembly for the Fusarium oxysporum strain Fo5176 to establish a model Arabidopsis-fungal pathosystem.</title>
        <authorList>
            <person name="Fokkens L."/>
            <person name="Guo L."/>
            <person name="Dora S."/>
            <person name="Wang B."/>
            <person name="Ye K."/>
            <person name="Sanchez-Rodriguez C."/>
            <person name="Croll D."/>
        </authorList>
    </citation>
    <scope>NUCLEOTIDE SEQUENCE [LARGE SCALE GENOMIC DNA]</scope>
    <source>
        <strain evidence="1 2">Fo5176</strain>
    </source>
</reference>
<dbReference type="Proteomes" id="UP000593570">
    <property type="component" value="Unassembled WGS sequence"/>
</dbReference>
<dbReference type="AlphaFoldDB" id="A0A8H6GH97"/>
<name>A0A8H6GH97_FUSOX</name>
<gene>
    <name evidence="1" type="ORF">HZS61_002126</name>
</gene>
<organism evidence="1 2">
    <name type="scientific">Fusarium oxysporum f. sp. conglutinans</name>
    <dbReference type="NCBI Taxonomy" id="100902"/>
    <lineage>
        <taxon>Eukaryota</taxon>
        <taxon>Fungi</taxon>
        <taxon>Dikarya</taxon>
        <taxon>Ascomycota</taxon>
        <taxon>Pezizomycotina</taxon>
        <taxon>Sordariomycetes</taxon>
        <taxon>Hypocreomycetidae</taxon>
        <taxon>Hypocreales</taxon>
        <taxon>Nectriaceae</taxon>
        <taxon>Fusarium</taxon>
        <taxon>Fusarium oxysporum species complex</taxon>
    </lineage>
</organism>
<proteinExistence type="predicted"/>